<feature type="transmembrane region" description="Helical" evidence="1">
    <location>
        <begin position="40"/>
        <end position="62"/>
    </location>
</feature>
<sequence>MEGKHTEAFQLSEVVRSSQSKTRRQRTCLLDSQWRMRLEFTILLVMIVIVWGLFSLPIVFYYDSSSKSQHASRIDSTTHFKSAKRKTMVKQEQTCRFSNR</sequence>
<organism evidence="2 3">
    <name type="scientific">Geodia barretti</name>
    <name type="common">Barrett's horny sponge</name>
    <dbReference type="NCBI Taxonomy" id="519541"/>
    <lineage>
        <taxon>Eukaryota</taxon>
        <taxon>Metazoa</taxon>
        <taxon>Porifera</taxon>
        <taxon>Demospongiae</taxon>
        <taxon>Heteroscleromorpha</taxon>
        <taxon>Tetractinellida</taxon>
        <taxon>Astrophorina</taxon>
        <taxon>Geodiidae</taxon>
        <taxon>Geodia</taxon>
    </lineage>
</organism>
<dbReference type="AlphaFoldDB" id="A0AA35T3P7"/>
<keyword evidence="1" id="KW-0812">Transmembrane</keyword>
<dbReference type="Proteomes" id="UP001174909">
    <property type="component" value="Unassembled WGS sequence"/>
</dbReference>
<keyword evidence="3" id="KW-1185">Reference proteome</keyword>
<protein>
    <submittedName>
        <fullName evidence="2">Uncharacterized protein</fullName>
    </submittedName>
</protein>
<reference evidence="2" key="1">
    <citation type="submission" date="2023-03" db="EMBL/GenBank/DDBJ databases">
        <authorList>
            <person name="Steffen K."/>
            <person name="Cardenas P."/>
        </authorList>
    </citation>
    <scope>NUCLEOTIDE SEQUENCE</scope>
</reference>
<name>A0AA35T3P7_GEOBA</name>
<evidence type="ECO:0000256" key="1">
    <source>
        <dbReference type="SAM" id="Phobius"/>
    </source>
</evidence>
<accession>A0AA35T3P7</accession>
<proteinExistence type="predicted"/>
<dbReference type="EMBL" id="CASHTH010003120">
    <property type="protein sequence ID" value="CAI8040607.1"/>
    <property type="molecule type" value="Genomic_DNA"/>
</dbReference>
<keyword evidence="1" id="KW-0472">Membrane</keyword>
<evidence type="ECO:0000313" key="2">
    <source>
        <dbReference type="EMBL" id="CAI8040607.1"/>
    </source>
</evidence>
<evidence type="ECO:0000313" key="3">
    <source>
        <dbReference type="Proteomes" id="UP001174909"/>
    </source>
</evidence>
<keyword evidence="1" id="KW-1133">Transmembrane helix</keyword>
<comment type="caution">
    <text evidence="2">The sequence shown here is derived from an EMBL/GenBank/DDBJ whole genome shotgun (WGS) entry which is preliminary data.</text>
</comment>
<gene>
    <name evidence="2" type="ORF">GBAR_LOCUS22619</name>
</gene>